<dbReference type="PANTHER" id="PTHR21240:SF19">
    <property type="entry name" value="CATALYTIC_ HYDROLASE"/>
    <property type="match status" value="1"/>
</dbReference>
<dbReference type="InterPro" id="IPR006680">
    <property type="entry name" value="Amidohydro-rel"/>
</dbReference>
<dbReference type="SUPFAM" id="SSF51556">
    <property type="entry name" value="Metallo-dependent hydrolases"/>
    <property type="match status" value="1"/>
</dbReference>
<keyword evidence="2" id="KW-0210">Decarboxylase</keyword>
<dbReference type="GO" id="GO:0016831">
    <property type="term" value="F:carboxy-lyase activity"/>
    <property type="evidence" value="ECO:0007669"/>
    <property type="project" value="UniProtKB-KW"/>
</dbReference>
<dbReference type="Gene3D" id="3.20.20.140">
    <property type="entry name" value="Metal-dependent hydrolases"/>
    <property type="match status" value="1"/>
</dbReference>
<reference evidence="5" key="1">
    <citation type="submission" date="2021-01" db="EMBL/GenBank/DDBJ databases">
        <authorList>
            <person name="Corre E."/>
            <person name="Pelletier E."/>
            <person name="Niang G."/>
            <person name="Scheremetjew M."/>
            <person name="Finn R."/>
            <person name="Kale V."/>
            <person name="Holt S."/>
            <person name="Cochrane G."/>
            <person name="Meng A."/>
            <person name="Brown T."/>
            <person name="Cohen L."/>
        </authorList>
    </citation>
    <scope>NUCLEOTIDE SEQUENCE</scope>
    <source>
        <strain evidence="5">308</strain>
    </source>
</reference>
<dbReference type="GO" id="GO:0016787">
    <property type="term" value="F:hydrolase activity"/>
    <property type="evidence" value="ECO:0007669"/>
    <property type="project" value="InterPro"/>
</dbReference>
<comment type="similarity">
    <text evidence="2">Belongs to the metallo-dependent hydrolases superfamily.</text>
</comment>
<sequence>MIDREIMIIRVLSSITIRLHQANERTTHELPRTNDENNATAYSPGSEPPPALANAASAARLIETMKSCGVAGALIVQPINHKYDHSYVAEAIAAHPSVFKGMMLHDPSRDAEEAVQDLEQLLLDGFVGVRFNPYLWPEGKRMSDDPAAVAMCRRCADLKVPIGIMCFKGLDLHYDDICSLIRKSPDTPIVLDHFGFTGLDEKGDKNFEKLLSLAEKKNVHVKISALFRIAGDVSPFPYEDVRRRRFVPLLERYGASRLLWGTDFPFVIETEGGYEGAVDVVRSWCGVEQKDAAAILGGTSENLFGKWGGGPKMST</sequence>
<keyword evidence="1 2" id="KW-0456">Lyase</keyword>
<dbReference type="Pfam" id="PF04909">
    <property type="entry name" value="Amidohydro_2"/>
    <property type="match status" value="1"/>
</dbReference>
<dbReference type="InterPro" id="IPR032466">
    <property type="entry name" value="Metal_Hydrolase"/>
</dbReference>
<organism evidence="5">
    <name type="scientific">Corethron hystrix</name>
    <dbReference type="NCBI Taxonomy" id="216773"/>
    <lineage>
        <taxon>Eukaryota</taxon>
        <taxon>Sar</taxon>
        <taxon>Stramenopiles</taxon>
        <taxon>Ochrophyta</taxon>
        <taxon>Bacillariophyta</taxon>
        <taxon>Coscinodiscophyceae</taxon>
        <taxon>Corethrophycidae</taxon>
        <taxon>Corethrales</taxon>
        <taxon>Corethraceae</taxon>
        <taxon>Corethron</taxon>
    </lineage>
</organism>
<gene>
    <name evidence="5" type="ORF">CHYS00102_LOCUS10141</name>
</gene>
<evidence type="ECO:0000256" key="3">
    <source>
        <dbReference type="SAM" id="MobiDB-lite"/>
    </source>
</evidence>
<feature type="region of interest" description="Disordered" evidence="3">
    <location>
        <begin position="26"/>
        <end position="50"/>
    </location>
</feature>
<feature type="compositionally biased region" description="Basic and acidic residues" evidence="3">
    <location>
        <begin position="26"/>
        <end position="35"/>
    </location>
</feature>
<feature type="domain" description="Amidohydrolase-related" evidence="4">
    <location>
        <begin position="38"/>
        <end position="305"/>
    </location>
</feature>
<dbReference type="InterPro" id="IPR032465">
    <property type="entry name" value="ACMSD"/>
</dbReference>
<dbReference type="EMBL" id="HBFR01013914">
    <property type="protein sequence ID" value="CAD8882946.1"/>
    <property type="molecule type" value="Transcribed_RNA"/>
</dbReference>
<evidence type="ECO:0000259" key="4">
    <source>
        <dbReference type="Pfam" id="PF04909"/>
    </source>
</evidence>
<evidence type="ECO:0000313" key="5">
    <source>
        <dbReference type="EMBL" id="CAD8882946.1"/>
    </source>
</evidence>
<name>A0A7S1BCY7_9STRA</name>
<proteinExistence type="inferred from homology"/>
<dbReference type="PANTHER" id="PTHR21240">
    <property type="entry name" value="2-AMINO-3-CARBOXYLMUCONATE-6-SEMIALDEHYDE DECARBOXYLASE"/>
    <property type="match status" value="1"/>
</dbReference>
<evidence type="ECO:0000256" key="1">
    <source>
        <dbReference type="ARBA" id="ARBA00023239"/>
    </source>
</evidence>
<protein>
    <recommendedName>
        <fullName evidence="4">Amidohydrolase-related domain-containing protein</fullName>
    </recommendedName>
</protein>
<dbReference type="AlphaFoldDB" id="A0A7S1BCY7"/>
<evidence type="ECO:0000256" key="2">
    <source>
        <dbReference type="RuleBase" id="RU366045"/>
    </source>
</evidence>
<accession>A0A7S1BCY7</accession>